<feature type="non-terminal residue" evidence="3">
    <location>
        <position position="1"/>
    </location>
</feature>
<dbReference type="PANTHER" id="PTHR43201">
    <property type="entry name" value="ACYL-COA SYNTHETASE"/>
    <property type="match status" value="1"/>
</dbReference>
<dbReference type="Gene3D" id="3.30.300.30">
    <property type="match status" value="1"/>
</dbReference>
<evidence type="ECO:0000259" key="2">
    <source>
        <dbReference type="Pfam" id="PF13193"/>
    </source>
</evidence>
<organism evidence="3">
    <name type="scientific">marine metagenome</name>
    <dbReference type="NCBI Taxonomy" id="408172"/>
    <lineage>
        <taxon>unclassified sequences</taxon>
        <taxon>metagenomes</taxon>
        <taxon>ecological metagenomes</taxon>
    </lineage>
</organism>
<evidence type="ECO:0008006" key="4">
    <source>
        <dbReference type="Google" id="ProtNLM"/>
    </source>
</evidence>
<feature type="domain" description="AMP-binding enzyme C-terminal" evidence="2">
    <location>
        <begin position="474"/>
        <end position="550"/>
    </location>
</feature>
<accession>A0A381RX13</accession>
<dbReference type="Pfam" id="PF13193">
    <property type="entry name" value="AMP-binding_C"/>
    <property type="match status" value="1"/>
</dbReference>
<dbReference type="GO" id="GO:0031956">
    <property type="term" value="F:medium-chain fatty acid-CoA ligase activity"/>
    <property type="evidence" value="ECO:0007669"/>
    <property type="project" value="TreeGrafter"/>
</dbReference>
<dbReference type="InterPro" id="IPR020845">
    <property type="entry name" value="AMP-binding_CS"/>
</dbReference>
<gene>
    <name evidence="3" type="ORF">METZ01_LOCUS49236</name>
</gene>
<reference evidence="3" key="1">
    <citation type="submission" date="2018-05" db="EMBL/GenBank/DDBJ databases">
        <authorList>
            <person name="Lanie J.A."/>
            <person name="Ng W.-L."/>
            <person name="Kazmierczak K.M."/>
            <person name="Andrzejewski T.M."/>
            <person name="Davidsen T.M."/>
            <person name="Wayne K.J."/>
            <person name="Tettelin H."/>
            <person name="Glass J.I."/>
            <person name="Rusch D."/>
            <person name="Podicherti R."/>
            <person name="Tsui H.-C.T."/>
            <person name="Winkler M.E."/>
        </authorList>
    </citation>
    <scope>NUCLEOTIDE SEQUENCE</scope>
</reference>
<dbReference type="InterPro" id="IPR025110">
    <property type="entry name" value="AMP-bd_C"/>
</dbReference>
<name>A0A381RX13_9ZZZZ</name>
<evidence type="ECO:0000313" key="3">
    <source>
        <dbReference type="EMBL" id="SUZ96382.1"/>
    </source>
</evidence>
<dbReference type="PROSITE" id="PS00455">
    <property type="entry name" value="AMP_BINDING"/>
    <property type="match status" value="1"/>
</dbReference>
<evidence type="ECO:0000259" key="1">
    <source>
        <dbReference type="Pfam" id="PF00501"/>
    </source>
</evidence>
<dbReference type="InterPro" id="IPR042099">
    <property type="entry name" value="ANL_N_sf"/>
</dbReference>
<sequence length="567" mass="60868">VPDQDDAPVADGDPDPMAAVMALLAPGAPFEMGTEKVLGVPLQVFVQRAGSLRELLTSSTRFGDVDYAVFHDGDRRRAVTFTEHERRVASVAAALADRGIGPTDRVAILAANCPEWLETFWAVVSLGAIAVACNGWWTRDEVEHALAHTRPVLLVADRKRLARLEGADPGMPVVVIEDDFVALQEFAPDAALPNVAIDEDQPALLQFTSGTTGQPKAAILSHRSIVAFVQVVTFLGAAQAASVGASTSGITRPRLAVFPMFHISGLQSSSVTPMATGAGNVWPMGKFDPATVIRLTNEERIYAWNGTATHMFRLLDDPTIEDLDATLVETVAIGGSASTPELIRATEERFPHLVDTFTSGYGLTESGGMVSHASNEMLKANPDSVGVAMPTVELKIVNDDGAELPEGENGSICVRSPLTMIGYWEDEDATAAAILPDRWLQTGDFGRLEGGQLFLASRLRDLILRGGENVYPAEVEARLEQHPAVAECAVGGVDHRTLGQEVKAYVVLRPGKTLDLEEVRAFCAKVLASYKLPDHLEVLEEPLPRNASGKVLKTVLQGEAVQTFIEE</sequence>
<dbReference type="InterPro" id="IPR045851">
    <property type="entry name" value="AMP-bd_C_sf"/>
</dbReference>
<protein>
    <recommendedName>
        <fullName evidence="4">AMP-dependent synthetase/ligase domain-containing protein</fullName>
    </recommendedName>
</protein>
<dbReference type="EMBL" id="UINC01002410">
    <property type="protein sequence ID" value="SUZ96382.1"/>
    <property type="molecule type" value="Genomic_DNA"/>
</dbReference>
<dbReference type="AlphaFoldDB" id="A0A381RX13"/>
<dbReference type="GO" id="GO:0006631">
    <property type="term" value="P:fatty acid metabolic process"/>
    <property type="evidence" value="ECO:0007669"/>
    <property type="project" value="TreeGrafter"/>
</dbReference>
<feature type="domain" description="AMP-dependent synthetase/ligase" evidence="1">
    <location>
        <begin position="67"/>
        <end position="424"/>
    </location>
</feature>
<proteinExistence type="predicted"/>
<dbReference type="SUPFAM" id="SSF56801">
    <property type="entry name" value="Acetyl-CoA synthetase-like"/>
    <property type="match status" value="1"/>
</dbReference>
<dbReference type="Gene3D" id="3.40.50.12780">
    <property type="entry name" value="N-terminal domain of ligase-like"/>
    <property type="match status" value="1"/>
</dbReference>
<dbReference type="InterPro" id="IPR000873">
    <property type="entry name" value="AMP-dep_synth/lig_dom"/>
</dbReference>
<dbReference type="Pfam" id="PF00501">
    <property type="entry name" value="AMP-binding"/>
    <property type="match status" value="1"/>
</dbReference>
<dbReference type="PANTHER" id="PTHR43201:SF32">
    <property type="entry name" value="2-SUCCINYLBENZOATE--COA LIGASE, CHLOROPLASTIC_PEROXISOMAL"/>
    <property type="match status" value="1"/>
</dbReference>